<evidence type="ECO:0000313" key="1">
    <source>
        <dbReference type="EMBL" id="RKF30124.1"/>
    </source>
</evidence>
<evidence type="ECO:0000313" key="2">
    <source>
        <dbReference type="Proteomes" id="UP000286402"/>
    </source>
</evidence>
<proteinExistence type="predicted"/>
<organism evidence="1 2">
    <name type="scientific">Sphingobacterium siyangense</name>
    <dbReference type="NCBI Taxonomy" id="459529"/>
    <lineage>
        <taxon>Bacteria</taxon>
        <taxon>Pseudomonadati</taxon>
        <taxon>Bacteroidota</taxon>
        <taxon>Sphingobacteriia</taxon>
        <taxon>Sphingobacteriales</taxon>
        <taxon>Sphingobacteriaceae</taxon>
        <taxon>Sphingobacterium</taxon>
    </lineage>
</organism>
<dbReference type="InterPro" id="IPR032299">
    <property type="entry name" value="DUF4843"/>
</dbReference>
<dbReference type="Pfam" id="PF16132">
    <property type="entry name" value="DUF4843"/>
    <property type="match status" value="1"/>
</dbReference>
<protein>
    <recommendedName>
        <fullName evidence="3">DUF4843 domain-containing protein</fullName>
    </recommendedName>
</protein>
<dbReference type="AlphaFoldDB" id="A0A420FB45"/>
<accession>A0A420FB45</accession>
<comment type="caution">
    <text evidence="1">The sequence shown here is derived from an EMBL/GenBank/DDBJ whole genome shotgun (WGS) entry which is preliminary data.</text>
</comment>
<dbReference type="PROSITE" id="PS51257">
    <property type="entry name" value="PROKAR_LIPOPROTEIN"/>
    <property type="match status" value="1"/>
</dbReference>
<keyword evidence="2" id="KW-1185">Reference proteome</keyword>
<reference evidence="1 2" key="1">
    <citation type="submission" date="2016-07" db="EMBL/GenBank/DDBJ databases">
        <title>Genome analysis of Sphingobacterium siyangense T12B17.</title>
        <authorList>
            <person name="Xu D."/>
            <person name="Su Y."/>
            <person name="Zheng S."/>
        </authorList>
    </citation>
    <scope>NUCLEOTIDE SEQUENCE [LARGE SCALE GENOMIC DNA]</scope>
    <source>
        <strain evidence="1 2">T12B17</strain>
    </source>
</reference>
<dbReference type="RefSeq" id="WP_120336651.1">
    <property type="nucleotide sequence ID" value="NZ_MCAQ01000030.1"/>
</dbReference>
<dbReference type="Proteomes" id="UP000286402">
    <property type="component" value="Unassembled WGS sequence"/>
</dbReference>
<dbReference type="EMBL" id="MCAQ01000030">
    <property type="protein sequence ID" value="RKF30124.1"/>
    <property type="molecule type" value="Genomic_DNA"/>
</dbReference>
<name>A0A420FB45_9SPHI</name>
<gene>
    <name evidence="1" type="ORF">BCY89_20200</name>
</gene>
<sequence>MKKYILLFCAAVILGACNKNDNMLQFDEAQSYIYFAYPNANTRSVEKYADSVYYGFALDADLQRKEKTIAIPIGIGGRAIAKDRSYTYVLEDSSKYDQTTVKFSAPMISASQYVDTLFITFQRTAKMKAEPTVLYLRLEQNEAFAPGNLYNQKIRIVVDDILNEPAWWNTWKNYFGPYQKEVFQQWMQIYHLGADPSPDLTTGAPGPIYYWNNMPTSAIASWYPVTFNYIQVLKQYFIDHQVYPGDDSTKERILLP</sequence>
<evidence type="ECO:0008006" key="3">
    <source>
        <dbReference type="Google" id="ProtNLM"/>
    </source>
</evidence>